<evidence type="ECO:0000256" key="9">
    <source>
        <dbReference type="PROSITE-ProRule" id="PRU00042"/>
    </source>
</evidence>
<dbReference type="PROSITE" id="PS00028">
    <property type="entry name" value="ZINC_FINGER_C2H2_1"/>
    <property type="match status" value="2"/>
</dbReference>
<evidence type="ECO:0000313" key="12">
    <source>
        <dbReference type="EMBL" id="KAF2454609.1"/>
    </source>
</evidence>
<dbReference type="SUPFAM" id="SSF57667">
    <property type="entry name" value="beta-beta-alpha zinc fingers"/>
    <property type="match status" value="1"/>
</dbReference>
<evidence type="ECO:0000256" key="8">
    <source>
        <dbReference type="ARBA" id="ARBA00023242"/>
    </source>
</evidence>
<dbReference type="PANTHER" id="PTHR46179">
    <property type="entry name" value="ZINC FINGER PROTEIN"/>
    <property type="match status" value="1"/>
</dbReference>
<dbReference type="OrthoDB" id="8922241at2759"/>
<dbReference type="InterPro" id="IPR036236">
    <property type="entry name" value="Znf_C2H2_sf"/>
</dbReference>
<keyword evidence="3" id="KW-0677">Repeat</keyword>
<reference evidence="12" key="1">
    <citation type="journal article" date="2020" name="Stud. Mycol.">
        <title>101 Dothideomycetes genomes: a test case for predicting lifestyles and emergence of pathogens.</title>
        <authorList>
            <person name="Haridas S."/>
            <person name="Albert R."/>
            <person name="Binder M."/>
            <person name="Bloem J."/>
            <person name="Labutti K."/>
            <person name="Salamov A."/>
            <person name="Andreopoulos B."/>
            <person name="Baker S."/>
            <person name="Barry K."/>
            <person name="Bills G."/>
            <person name="Bluhm B."/>
            <person name="Cannon C."/>
            <person name="Castanera R."/>
            <person name="Culley D."/>
            <person name="Daum C."/>
            <person name="Ezra D."/>
            <person name="Gonzalez J."/>
            <person name="Henrissat B."/>
            <person name="Kuo A."/>
            <person name="Liang C."/>
            <person name="Lipzen A."/>
            <person name="Lutzoni F."/>
            <person name="Magnuson J."/>
            <person name="Mondo S."/>
            <person name="Nolan M."/>
            <person name="Ohm R."/>
            <person name="Pangilinan J."/>
            <person name="Park H.-J."/>
            <person name="Ramirez L."/>
            <person name="Alfaro M."/>
            <person name="Sun H."/>
            <person name="Tritt A."/>
            <person name="Yoshinaga Y."/>
            <person name="Zwiers L.-H."/>
            <person name="Turgeon B."/>
            <person name="Goodwin S."/>
            <person name="Spatafora J."/>
            <person name="Crous P."/>
            <person name="Grigoriev I."/>
        </authorList>
    </citation>
    <scope>NUCLEOTIDE SEQUENCE</scope>
    <source>
        <strain evidence="12">ATCC 16933</strain>
    </source>
</reference>
<dbReference type="InterPro" id="IPR059095">
    <property type="entry name" value="Znf_C2H2_17_2nd"/>
</dbReference>
<dbReference type="SMART" id="SM00355">
    <property type="entry name" value="ZnF_C2H2"/>
    <property type="match status" value="3"/>
</dbReference>
<feature type="compositionally biased region" description="Polar residues" evidence="10">
    <location>
        <begin position="89"/>
        <end position="107"/>
    </location>
</feature>
<gene>
    <name evidence="12" type="ORF">BDY21DRAFT_373880</name>
</gene>
<dbReference type="PROSITE" id="PS50157">
    <property type="entry name" value="ZINC_FINGER_C2H2_2"/>
    <property type="match status" value="2"/>
</dbReference>
<evidence type="ECO:0000256" key="5">
    <source>
        <dbReference type="ARBA" id="ARBA00022833"/>
    </source>
</evidence>
<name>A0A6A6NS98_9PEZI</name>
<keyword evidence="8" id="KW-0539">Nucleus</keyword>
<dbReference type="InterPro" id="IPR013087">
    <property type="entry name" value="Znf_C2H2_type"/>
</dbReference>
<feature type="region of interest" description="Disordered" evidence="10">
    <location>
        <begin position="132"/>
        <end position="167"/>
    </location>
</feature>
<dbReference type="EMBL" id="MU001690">
    <property type="protein sequence ID" value="KAF2454609.1"/>
    <property type="molecule type" value="Genomic_DNA"/>
</dbReference>
<feature type="region of interest" description="Disordered" evidence="10">
    <location>
        <begin position="89"/>
        <end position="119"/>
    </location>
</feature>
<evidence type="ECO:0000256" key="3">
    <source>
        <dbReference type="ARBA" id="ARBA00022737"/>
    </source>
</evidence>
<feature type="compositionally biased region" description="Low complexity" evidence="10">
    <location>
        <begin position="148"/>
        <end position="157"/>
    </location>
</feature>
<dbReference type="Proteomes" id="UP000799766">
    <property type="component" value="Unassembled WGS sequence"/>
</dbReference>
<dbReference type="Pfam" id="PF00096">
    <property type="entry name" value="zf-C2H2"/>
    <property type="match status" value="2"/>
</dbReference>
<proteinExistence type="predicted"/>
<keyword evidence="6" id="KW-0805">Transcription regulation</keyword>
<evidence type="ECO:0000256" key="10">
    <source>
        <dbReference type="SAM" id="MobiDB-lite"/>
    </source>
</evidence>
<feature type="domain" description="C2H2-type" evidence="11">
    <location>
        <begin position="194"/>
        <end position="219"/>
    </location>
</feature>
<sequence>MDAQWTFPSSGVHNDHFSYVPYSAPLASRTLPQEPAILQSGYPEASQGLEYNVDLYSHQPHNTFYAPPPDCINDMPTWSYTTASSVPTSITSWPDTSTLPATHSHPTSPERGYFPYLFPQPGPKMLPTEVVTPEEARSNAPSESSVATSSNTRTSPSRSRHGQRDGPHECLECGEEFSHFYKLNRHTKRHTRPYVCQHAGCSRAFTLPKDLRRHLRTHATGVTRIPACYCPVPTCECSVKGFTRKDNLLRHMKRAHGVSGPEAL</sequence>
<dbReference type="GO" id="GO:0005634">
    <property type="term" value="C:nucleus"/>
    <property type="evidence" value="ECO:0007669"/>
    <property type="project" value="UniProtKB-SubCell"/>
</dbReference>
<dbReference type="GO" id="GO:0008270">
    <property type="term" value="F:zinc ion binding"/>
    <property type="evidence" value="ECO:0007669"/>
    <property type="project" value="UniProtKB-KW"/>
</dbReference>
<dbReference type="GO" id="GO:0000981">
    <property type="term" value="F:DNA-binding transcription factor activity, RNA polymerase II-specific"/>
    <property type="evidence" value="ECO:0007669"/>
    <property type="project" value="UniProtKB-ARBA"/>
</dbReference>
<evidence type="ECO:0000256" key="7">
    <source>
        <dbReference type="ARBA" id="ARBA00023163"/>
    </source>
</evidence>
<organism evidence="12 13">
    <name type="scientific">Lineolata rhizophorae</name>
    <dbReference type="NCBI Taxonomy" id="578093"/>
    <lineage>
        <taxon>Eukaryota</taxon>
        <taxon>Fungi</taxon>
        <taxon>Dikarya</taxon>
        <taxon>Ascomycota</taxon>
        <taxon>Pezizomycotina</taxon>
        <taxon>Dothideomycetes</taxon>
        <taxon>Dothideomycetes incertae sedis</taxon>
        <taxon>Lineolatales</taxon>
        <taxon>Lineolataceae</taxon>
        <taxon>Lineolata</taxon>
    </lineage>
</organism>
<dbReference type="Gene3D" id="3.30.160.60">
    <property type="entry name" value="Classic Zinc Finger"/>
    <property type="match status" value="2"/>
</dbReference>
<keyword evidence="4 9" id="KW-0863">Zinc-finger</keyword>
<dbReference type="PANTHER" id="PTHR46179:SF13">
    <property type="entry name" value="C2H2-TYPE DOMAIN-CONTAINING PROTEIN"/>
    <property type="match status" value="1"/>
</dbReference>
<feature type="domain" description="C2H2-type" evidence="11">
    <location>
        <begin position="168"/>
        <end position="195"/>
    </location>
</feature>
<keyword evidence="5" id="KW-0862">Zinc</keyword>
<dbReference type="FunFam" id="3.30.160.60:FF:000072">
    <property type="entry name" value="zinc finger protein 143 isoform X1"/>
    <property type="match status" value="1"/>
</dbReference>
<accession>A0A6A6NS98</accession>
<keyword evidence="7" id="KW-0804">Transcription</keyword>
<dbReference type="GO" id="GO:0000978">
    <property type="term" value="F:RNA polymerase II cis-regulatory region sequence-specific DNA binding"/>
    <property type="evidence" value="ECO:0007669"/>
    <property type="project" value="UniProtKB-ARBA"/>
</dbReference>
<keyword evidence="13" id="KW-1185">Reference proteome</keyword>
<comment type="subcellular location">
    <subcellularLocation>
        <location evidence="1">Nucleus</location>
    </subcellularLocation>
</comment>
<dbReference type="InterPro" id="IPR051061">
    <property type="entry name" value="Zinc_finger_trans_reg"/>
</dbReference>
<dbReference type="AlphaFoldDB" id="A0A6A6NS98"/>
<evidence type="ECO:0000256" key="1">
    <source>
        <dbReference type="ARBA" id="ARBA00004123"/>
    </source>
</evidence>
<evidence type="ECO:0000313" key="13">
    <source>
        <dbReference type="Proteomes" id="UP000799766"/>
    </source>
</evidence>
<evidence type="ECO:0000256" key="6">
    <source>
        <dbReference type="ARBA" id="ARBA00023015"/>
    </source>
</evidence>
<evidence type="ECO:0000256" key="2">
    <source>
        <dbReference type="ARBA" id="ARBA00022723"/>
    </source>
</evidence>
<protein>
    <recommendedName>
        <fullName evidence="11">C2H2-type domain-containing protein</fullName>
    </recommendedName>
</protein>
<evidence type="ECO:0000259" key="11">
    <source>
        <dbReference type="PROSITE" id="PS50157"/>
    </source>
</evidence>
<evidence type="ECO:0000256" key="4">
    <source>
        <dbReference type="ARBA" id="ARBA00022771"/>
    </source>
</evidence>
<keyword evidence="2" id="KW-0479">Metal-binding</keyword>
<dbReference type="Pfam" id="PF26176">
    <property type="entry name" value="zf_C2H2_17_2"/>
    <property type="match status" value="1"/>
</dbReference>